<dbReference type="GO" id="GO:0005524">
    <property type="term" value="F:ATP binding"/>
    <property type="evidence" value="ECO:0007669"/>
    <property type="project" value="InterPro"/>
</dbReference>
<dbReference type="SUPFAM" id="SSF52540">
    <property type="entry name" value="P-loop containing nucleoside triphosphate hydrolases"/>
    <property type="match status" value="1"/>
</dbReference>
<dbReference type="GO" id="GO:0005694">
    <property type="term" value="C:chromosome"/>
    <property type="evidence" value="ECO:0007669"/>
    <property type="project" value="TreeGrafter"/>
</dbReference>
<dbReference type="GO" id="GO:0003677">
    <property type="term" value="F:DNA binding"/>
    <property type="evidence" value="ECO:0007669"/>
    <property type="project" value="UniProtKB-KW"/>
</dbReference>
<evidence type="ECO:0000256" key="4">
    <source>
        <dbReference type="ARBA" id="ARBA00034617"/>
    </source>
</evidence>
<dbReference type="GO" id="GO:0009378">
    <property type="term" value="F:four-way junction helicase activity"/>
    <property type="evidence" value="ECO:0007669"/>
    <property type="project" value="TreeGrafter"/>
</dbReference>
<protein>
    <recommendedName>
        <fullName evidence="5">DNA 3'-5' helicase</fullName>
        <ecNumber evidence="5">5.6.2.4</ecNumber>
    </recommendedName>
</protein>
<sequence>GKNVIHEAATGSGKTITMGILMLLHPDTIFITVSPLNELQWGQVLDLEEIGIKSLTMNGSMSSSSSIWKVKEGTYQNFIVQPKIFWEQGVQNHFRTLLHNPEFQKCIGFLLVDEAHNIDHWGHSHDGSPAFRPAWAHLGEAHSTFLGPH</sequence>
<evidence type="ECO:0000259" key="6">
    <source>
        <dbReference type="PROSITE" id="PS51192"/>
    </source>
</evidence>
<proteinExistence type="inferred from homology"/>
<gene>
    <name evidence="7" type="ORF">BS47DRAFT_1310113</name>
</gene>
<dbReference type="GO" id="GO:0006281">
    <property type="term" value="P:DNA repair"/>
    <property type="evidence" value="ECO:0007669"/>
    <property type="project" value="TreeGrafter"/>
</dbReference>
<dbReference type="InterPro" id="IPR027417">
    <property type="entry name" value="P-loop_NTPase"/>
</dbReference>
<feature type="domain" description="Helicase ATP-binding" evidence="6">
    <location>
        <begin position="1"/>
        <end position="149"/>
    </location>
</feature>
<dbReference type="PANTHER" id="PTHR13710">
    <property type="entry name" value="DNA HELICASE RECQ FAMILY MEMBER"/>
    <property type="match status" value="1"/>
</dbReference>
<dbReference type="PANTHER" id="PTHR13710:SF105">
    <property type="entry name" value="ATP-DEPENDENT DNA HELICASE Q1"/>
    <property type="match status" value="1"/>
</dbReference>
<dbReference type="GO" id="GO:0005737">
    <property type="term" value="C:cytoplasm"/>
    <property type="evidence" value="ECO:0007669"/>
    <property type="project" value="TreeGrafter"/>
</dbReference>
<dbReference type="EMBL" id="MU129410">
    <property type="protein sequence ID" value="KAF9503220.1"/>
    <property type="molecule type" value="Genomic_DNA"/>
</dbReference>
<evidence type="ECO:0000256" key="5">
    <source>
        <dbReference type="ARBA" id="ARBA00034808"/>
    </source>
</evidence>
<organism evidence="7 8">
    <name type="scientific">Hydnum rufescens UP504</name>
    <dbReference type="NCBI Taxonomy" id="1448309"/>
    <lineage>
        <taxon>Eukaryota</taxon>
        <taxon>Fungi</taxon>
        <taxon>Dikarya</taxon>
        <taxon>Basidiomycota</taxon>
        <taxon>Agaricomycotina</taxon>
        <taxon>Agaricomycetes</taxon>
        <taxon>Cantharellales</taxon>
        <taxon>Hydnaceae</taxon>
        <taxon>Hydnum</taxon>
    </lineage>
</organism>
<dbReference type="GO" id="GO:0043138">
    <property type="term" value="F:3'-5' DNA helicase activity"/>
    <property type="evidence" value="ECO:0007669"/>
    <property type="project" value="UniProtKB-EC"/>
</dbReference>
<name>A0A9P6AD86_9AGAM</name>
<evidence type="ECO:0000256" key="1">
    <source>
        <dbReference type="ARBA" id="ARBA00005446"/>
    </source>
</evidence>
<dbReference type="OrthoDB" id="2690632at2759"/>
<dbReference type="EC" id="5.6.2.4" evidence="5"/>
<dbReference type="InterPro" id="IPR011545">
    <property type="entry name" value="DEAD/DEAH_box_helicase_dom"/>
</dbReference>
<keyword evidence="3" id="KW-0413">Isomerase</keyword>
<evidence type="ECO:0000256" key="2">
    <source>
        <dbReference type="ARBA" id="ARBA00023125"/>
    </source>
</evidence>
<keyword evidence="8" id="KW-1185">Reference proteome</keyword>
<evidence type="ECO:0000313" key="7">
    <source>
        <dbReference type="EMBL" id="KAF9503220.1"/>
    </source>
</evidence>
<accession>A0A9P6AD86</accession>
<dbReference type="Proteomes" id="UP000886523">
    <property type="component" value="Unassembled WGS sequence"/>
</dbReference>
<reference evidence="7" key="1">
    <citation type="journal article" date="2020" name="Nat. Commun.">
        <title>Large-scale genome sequencing of mycorrhizal fungi provides insights into the early evolution of symbiotic traits.</title>
        <authorList>
            <person name="Miyauchi S."/>
            <person name="Kiss E."/>
            <person name="Kuo A."/>
            <person name="Drula E."/>
            <person name="Kohler A."/>
            <person name="Sanchez-Garcia M."/>
            <person name="Morin E."/>
            <person name="Andreopoulos B."/>
            <person name="Barry K.W."/>
            <person name="Bonito G."/>
            <person name="Buee M."/>
            <person name="Carver A."/>
            <person name="Chen C."/>
            <person name="Cichocki N."/>
            <person name="Clum A."/>
            <person name="Culley D."/>
            <person name="Crous P.W."/>
            <person name="Fauchery L."/>
            <person name="Girlanda M."/>
            <person name="Hayes R.D."/>
            <person name="Keri Z."/>
            <person name="LaButti K."/>
            <person name="Lipzen A."/>
            <person name="Lombard V."/>
            <person name="Magnuson J."/>
            <person name="Maillard F."/>
            <person name="Murat C."/>
            <person name="Nolan M."/>
            <person name="Ohm R.A."/>
            <person name="Pangilinan J."/>
            <person name="Pereira M.F."/>
            <person name="Perotto S."/>
            <person name="Peter M."/>
            <person name="Pfister S."/>
            <person name="Riley R."/>
            <person name="Sitrit Y."/>
            <person name="Stielow J.B."/>
            <person name="Szollosi G."/>
            <person name="Zifcakova L."/>
            <person name="Stursova M."/>
            <person name="Spatafora J.W."/>
            <person name="Tedersoo L."/>
            <person name="Vaario L.M."/>
            <person name="Yamada A."/>
            <person name="Yan M."/>
            <person name="Wang P."/>
            <person name="Xu J."/>
            <person name="Bruns T."/>
            <person name="Baldrian P."/>
            <person name="Vilgalys R."/>
            <person name="Dunand C."/>
            <person name="Henrissat B."/>
            <person name="Grigoriev I.V."/>
            <person name="Hibbett D."/>
            <person name="Nagy L.G."/>
            <person name="Martin F.M."/>
        </authorList>
    </citation>
    <scope>NUCLEOTIDE SEQUENCE</scope>
    <source>
        <strain evidence="7">UP504</strain>
    </source>
</reference>
<comment type="similarity">
    <text evidence="1">Belongs to the helicase family. RecQ subfamily.</text>
</comment>
<dbReference type="PROSITE" id="PS51192">
    <property type="entry name" value="HELICASE_ATP_BIND_1"/>
    <property type="match status" value="1"/>
</dbReference>
<comment type="caution">
    <text evidence="7">The sequence shown here is derived from an EMBL/GenBank/DDBJ whole genome shotgun (WGS) entry which is preliminary data.</text>
</comment>
<comment type="catalytic activity">
    <reaction evidence="4">
        <text>Couples ATP hydrolysis with the unwinding of duplex DNA by translocating in the 3'-5' direction.</text>
        <dbReference type="EC" id="5.6.2.4"/>
    </reaction>
</comment>
<evidence type="ECO:0000313" key="8">
    <source>
        <dbReference type="Proteomes" id="UP000886523"/>
    </source>
</evidence>
<dbReference type="AlphaFoldDB" id="A0A9P6AD86"/>
<evidence type="ECO:0000256" key="3">
    <source>
        <dbReference type="ARBA" id="ARBA00023235"/>
    </source>
</evidence>
<dbReference type="Gene3D" id="3.40.50.300">
    <property type="entry name" value="P-loop containing nucleotide triphosphate hydrolases"/>
    <property type="match status" value="1"/>
</dbReference>
<keyword evidence="2" id="KW-0238">DNA-binding</keyword>
<dbReference type="Pfam" id="PF00270">
    <property type="entry name" value="DEAD"/>
    <property type="match status" value="1"/>
</dbReference>
<dbReference type="GO" id="GO:0006310">
    <property type="term" value="P:DNA recombination"/>
    <property type="evidence" value="ECO:0007669"/>
    <property type="project" value="TreeGrafter"/>
</dbReference>
<feature type="non-terminal residue" evidence="7">
    <location>
        <position position="1"/>
    </location>
</feature>
<dbReference type="InterPro" id="IPR014001">
    <property type="entry name" value="Helicase_ATP-bd"/>
</dbReference>